<dbReference type="GO" id="GO:0009307">
    <property type="term" value="P:DNA restriction-modification system"/>
    <property type="evidence" value="ECO:0007669"/>
    <property type="project" value="UniProtKB-KW"/>
</dbReference>
<feature type="domain" description="Type I restriction modification DNA specificity" evidence="5">
    <location>
        <begin position="199"/>
        <end position="347"/>
    </location>
</feature>
<evidence type="ECO:0000256" key="3">
    <source>
        <dbReference type="ARBA" id="ARBA00023125"/>
    </source>
</evidence>
<dbReference type="Pfam" id="PF01420">
    <property type="entry name" value="Methylase_S"/>
    <property type="match status" value="2"/>
</dbReference>
<dbReference type="SUPFAM" id="SSF116734">
    <property type="entry name" value="DNA methylase specificity domain"/>
    <property type="match status" value="2"/>
</dbReference>
<evidence type="ECO:0000256" key="4">
    <source>
        <dbReference type="SAM" id="Coils"/>
    </source>
</evidence>
<protein>
    <submittedName>
        <fullName evidence="6">Type I restriction/modification system, S subunit</fullName>
    </submittedName>
</protein>
<evidence type="ECO:0000256" key="1">
    <source>
        <dbReference type="ARBA" id="ARBA00010923"/>
    </source>
</evidence>
<evidence type="ECO:0000259" key="5">
    <source>
        <dbReference type="Pfam" id="PF01420"/>
    </source>
</evidence>
<comment type="similarity">
    <text evidence="1">Belongs to the type-I restriction system S methylase family.</text>
</comment>
<sequence>MKPPKGYKQTELGILPDNWKVVKCGEVCEIIAGGDVPKKSFSKYKTEQFCVPIYSNGIAENALYGFTNQIKVDKPCISISARGTIGYCMLHKEPFYPIVRLIVAIPKIDINVIFLKYSIDFKKIISTSAGIPQLTIPMTSKIQIPLPPLKEQEKIAEILNAADLELSSYEKLIALKEKYKKGLMQKLLTPKIRFKEFKEQWKVVKLGEVCEVKKGEQLNKITLQDEGYPVINGGILPSGYFHNFNTEKNTITISEGGACGFVNYMTENFWSGGHCYTLNNVKENTKFLFFVLKHNQNNIQNLRVGSVLSNIQKQNIVNFQIPLPPLKEQEKIAEVLSSCDAEIQNLKDLCALLKKQKHVLMQRLLCGKVRVKGT</sequence>
<gene>
    <name evidence="6" type="primary">hsdS</name>
    <name evidence="6" type="ORF">CCUN_0734</name>
</gene>
<keyword evidence="4" id="KW-0175">Coiled coil</keyword>
<feature type="domain" description="Type I restriction modification DNA specificity" evidence="5">
    <location>
        <begin position="16"/>
        <end position="173"/>
    </location>
</feature>
<name>A0A1W6BW80_9BACT</name>
<dbReference type="GO" id="GO:0003677">
    <property type="term" value="F:DNA binding"/>
    <property type="evidence" value="ECO:0007669"/>
    <property type="project" value="UniProtKB-KW"/>
</dbReference>
<dbReference type="InterPro" id="IPR052021">
    <property type="entry name" value="Type-I_RS_S_subunit"/>
</dbReference>
<dbReference type="InterPro" id="IPR044946">
    <property type="entry name" value="Restrct_endonuc_typeI_TRD_sf"/>
</dbReference>
<keyword evidence="3" id="KW-0238">DNA-binding</keyword>
<keyword evidence="2" id="KW-0680">Restriction system</keyword>
<dbReference type="AlphaFoldDB" id="A0A1W6BW80"/>
<dbReference type="eggNOG" id="COG0732">
    <property type="taxonomic scope" value="Bacteria"/>
</dbReference>
<dbReference type="RefSeq" id="WP_051521740.1">
    <property type="nucleotide sequence ID" value="NZ_CP020867.1"/>
</dbReference>
<reference evidence="6 7" key="1">
    <citation type="submission" date="2017-04" db="EMBL/GenBank/DDBJ databases">
        <title>Complete genome sequence of the Campylobacter cuniculorum type strain LMG24588.</title>
        <authorList>
            <person name="Miller W.G."/>
            <person name="Yee E."/>
            <person name="Revez J."/>
            <person name="Bono J.L."/>
            <person name="Rossi M."/>
        </authorList>
    </citation>
    <scope>NUCLEOTIDE SEQUENCE [LARGE SCALE GENOMIC DNA]</scope>
    <source>
        <strain evidence="6 7">LMG 24588</strain>
    </source>
</reference>
<proteinExistence type="inferred from homology"/>
<accession>A0A1W6BW80</accession>
<dbReference type="KEGG" id="ccun:CCUN_0734"/>
<feature type="coiled-coil region" evidence="4">
    <location>
        <begin position="336"/>
        <end position="363"/>
    </location>
</feature>
<dbReference type="STRING" id="1121267.CCUN_0734"/>
<evidence type="ECO:0000313" key="7">
    <source>
        <dbReference type="Proteomes" id="UP000192902"/>
    </source>
</evidence>
<dbReference type="EMBL" id="CP020867">
    <property type="protein sequence ID" value="ARJ56352.1"/>
    <property type="molecule type" value="Genomic_DNA"/>
</dbReference>
<dbReference type="InterPro" id="IPR000055">
    <property type="entry name" value="Restrct_endonuc_typeI_TRD"/>
</dbReference>
<evidence type="ECO:0000256" key="2">
    <source>
        <dbReference type="ARBA" id="ARBA00022747"/>
    </source>
</evidence>
<dbReference type="PANTHER" id="PTHR30408">
    <property type="entry name" value="TYPE-1 RESTRICTION ENZYME ECOKI SPECIFICITY PROTEIN"/>
    <property type="match status" value="1"/>
</dbReference>
<dbReference type="Proteomes" id="UP000192902">
    <property type="component" value="Chromosome"/>
</dbReference>
<dbReference type="Gene3D" id="1.10.287.1120">
    <property type="entry name" value="Bipartite methylase S protein"/>
    <property type="match status" value="1"/>
</dbReference>
<dbReference type="REBASE" id="197287">
    <property type="entry name" value="S.Ccu24588ORF733P"/>
</dbReference>
<dbReference type="Gene3D" id="3.90.220.20">
    <property type="entry name" value="DNA methylase specificity domains"/>
    <property type="match status" value="2"/>
</dbReference>
<organism evidence="6 7">
    <name type="scientific">Campylobacter cuniculorum DSM 23162 = LMG 24588</name>
    <dbReference type="NCBI Taxonomy" id="1121267"/>
    <lineage>
        <taxon>Bacteria</taxon>
        <taxon>Pseudomonadati</taxon>
        <taxon>Campylobacterota</taxon>
        <taxon>Epsilonproteobacteria</taxon>
        <taxon>Campylobacterales</taxon>
        <taxon>Campylobacteraceae</taxon>
        <taxon>Campylobacter</taxon>
    </lineage>
</organism>
<dbReference type="CDD" id="cd17291">
    <property type="entry name" value="RMtype1_S_MgeORF438P-TRD-CR_like"/>
    <property type="match status" value="1"/>
</dbReference>
<evidence type="ECO:0000313" key="6">
    <source>
        <dbReference type="EMBL" id="ARJ56352.1"/>
    </source>
</evidence>
<dbReference type="PANTHER" id="PTHR30408:SF12">
    <property type="entry name" value="TYPE I RESTRICTION ENZYME MJAVIII SPECIFICITY SUBUNIT"/>
    <property type="match status" value="1"/>
</dbReference>
<dbReference type="OrthoDB" id="5323932at2"/>